<evidence type="ECO:0000256" key="7">
    <source>
        <dbReference type="ARBA" id="ARBA00022989"/>
    </source>
</evidence>
<dbReference type="GO" id="GO:0000139">
    <property type="term" value="C:Golgi membrane"/>
    <property type="evidence" value="ECO:0007669"/>
    <property type="project" value="UniProtKB-SubCell"/>
</dbReference>
<evidence type="ECO:0000256" key="5">
    <source>
        <dbReference type="ARBA" id="ARBA00022692"/>
    </source>
</evidence>
<dbReference type="Pfam" id="PF05637">
    <property type="entry name" value="Glyco_transf_34"/>
    <property type="match status" value="1"/>
</dbReference>
<evidence type="ECO:0000256" key="10">
    <source>
        <dbReference type="ARBA" id="ARBA00023180"/>
    </source>
</evidence>
<dbReference type="GO" id="GO:0035252">
    <property type="term" value="F:UDP-xylosyltransferase activity"/>
    <property type="evidence" value="ECO:0007669"/>
    <property type="project" value="TreeGrafter"/>
</dbReference>
<dbReference type="GO" id="GO:0009969">
    <property type="term" value="P:xyloglucan biosynthetic process"/>
    <property type="evidence" value="ECO:0007669"/>
    <property type="project" value="TreeGrafter"/>
</dbReference>
<sequence>MVPSFQTSPQSSQPESLSSSLYRRSSFVLSSQARMLERCSGLCRGNLTVGATQNIRIILLFFSFATILVLLETTGYSSTFRSTENKSAKLRSQFYYFGKHVEPYRAVKEVSSAESTPVISASTQTSSLVSNPNSYQALNISKILADEEDQGTDGEEQPILNPGGSYRLGRKISNWDQLRAEWLKNNPGRPKVVGSGNKPRVLLVTGSSPGPCESPIGDHLLLKSIKNKIDYCRLHRIEVFYSMAVLEAEMGGFWSKLPLIKELMLGNPEAEFLWWMDSDALFTDMAFEVPWERYRDYNLVFHGWSEKVYEEKDWIGLNTGSFFIRNCQWSLDLLDAWAPMGPKGKVREEAGQLLAKELKGRPPFEADDQSAMVYLLASQRHIWADKVYLENSYCLHGYWDFLVDRYEEMMNKYRPGLGDDRWPLVTHFVGCKPCASSGHYPAERCLRQMDRAYGFADNQVMKGYGFVHLSLSSRRMKRIKDIKVKSSSIEKSVN</sequence>
<accession>A0A6P8E478</accession>
<dbReference type="Proteomes" id="UP000515151">
    <property type="component" value="Chromosome 6"/>
</dbReference>
<dbReference type="PANTHER" id="PTHR31311">
    <property type="entry name" value="XYLOGLUCAN 6-XYLOSYLTRANSFERASE 5-RELATED-RELATED"/>
    <property type="match status" value="1"/>
</dbReference>
<keyword evidence="7 11" id="KW-1133">Transmembrane helix</keyword>
<dbReference type="InterPro" id="IPR008630">
    <property type="entry name" value="Glyco_trans_34"/>
</dbReference>
<keyword evidence="9 11" id="KW-0472">Membrane</keyword>
<evidence type="ECO:0000256" key="8">
    <source>
        <dbReference type="ARBA" id="ARBA00023034"/>
    </source>
</evidence>
<keyword evidence="8" id="KW-0333">Golgi apparatus</keyword>
<protein>
    <submittedName>
        <fullName evidence="13">Xyloglucan 6-xylosyltransferase 2-like</fullName>
    </submittedName>
</protein>
<dbReference type="AlphaFoldDB" id="A0A6P8E478"/>
<dbReference type="InterPro" id="IPR029044">
    <property type="entry name" value="Nucleotide-diphossugar_trans"/>
</dbReference>
<evidence type="ECO:0000313" key="13">
    <source>
        <dbReference type="RefSeq" id="XP_031399738.1"/>
    </source>
</evidence>
<keyword evidence="3" id="KW-0328">Glycosyltransferase</keyword>
<gene>
    <name evidence="13" type="primary">LOC116210070</name>
</gene>
<keyword evidence="6" id="KW-0735">Signal-anchor</keyword>
<keyword evidence="4" id="KW-0808">Transferase</keyword>
<comment type="subcellular location">
    <subcellularLocation>
        <location evidence="1">Golgi apparatus membrane</location>
        <topology evidence="1">Single-pass type II membrane protein</topology>
    </subcellularLocation>
</comment>
<evidence type="ECO:0000256" key="1">
    <source>
        <dbReference type="ARBA" id="ARBA00004323"/>
    </source>
</evidence>
<evidence type="ECO:0000256" key="6">
    <source>
        <dbReference type="ARBA" id="ARBA00022968"/>
    </source>
</evidence>
<keyword evidence="12" id="KW-1185">Reference proteome</keyword>
<evidence type="ECO:0000256" key="4">
    <source>
        <dbReference type="ARBA" id="ARBA00022679"/>
    </source>
</evidence>
<dbReference type="RefSeq" id="XP_031399738.1">
    <property type="nucleotide sequence ID" value="XM_031543878.1"/>
</dbReference>
<keyword evidence="10" id="KW-0325">Glycoprotein</keyword>
<evidence type="ECO:0000256" key="9">
    <source>
        <dbReference type="ARBA" id="ARBA00023136"/>
    </source>
</evidence>
<organism evidence="12 13">
    <name type="scientific">Punica granatum</name>
    <name type="common">Pomegranate</name>
    <dbReference type="NCBI Taxonomy" id="22663"/>
    <lineage>
        <taxon>Eukaryota</taxon>
        <taxon>Viridiplantae</taxon>
        <taxon>Streptophyta</taxon>
        <taxon>Embryophyta</taxon>
        <taxon>Tracheophyta</taxon>
        <taxon>Spermatophyta</taxon>
        <taxon>Magnoliopsida</taxon>
        <taxon>eudicotyledons</taxon>
        <taxon>Gunneridae</taxon>
        <taxon>Pentapetalae</taxon>
        <taxon>rosids</taxon>
        <taxon>malvids</taxon>
        <taxon>Myrtales</taxon>
        <taxon>Lythraceae</taxon>
        <taxon>Punica</taxon>
    </lineage>
</organism>
<evidence type="ECO:0000256" key="2">
    <source>
        <dbReference type="ARBA" id="ARBA00005664"/>
    </source>
</evidence>
<dbReference type="Gene3D" id="3.90.550.10">
    <property type="entry name" value="Spore Coat Polysaccharide Biosynthesis Protein SpsA, Chain A"/>
    <property type="match status" value="1"/>
</dbReference>
<dbReference type="FunFam" id="3.90.550.10:FF:000101">
    <property type="entry name" value="Probable glycosyltransferase 5"/>
    <property type="match status" value="1"/>
</dbReference>
<dbReference type="GO" id="GO:0005802">
    <property type="term" value="C:trans-Golgi network"/>
    <property type="evidence" value="ECO:0007669"/>
    <property type="project" value="TreeGrafter"/>
</dbReference>
<keyword evidence="5 11" id="KW-0812">Transmembrane</keyword>
<dbReference type="PANTHER" id="PTHR31311:SF18">
    <property type="entry name" value="XYLOGLUCAN 6-XYLOSYLTRANSFERASE 2-LIKE"/>
    <property type="match status" value="1"/>
</dbReference>
<dbReference type="GO" id="GO:0016758">
    <property type="term" value="F:hexosyltransferase activity"/>
    <property type="evidence" value="ECO:0007669"/>
    <property type="project" value="TreeGrafter"/>
</dbReference>
<dbReference type="GO" id="GO:0005768">
    <property type="term" value="C:endosome"/>
    <property type="evidence" value="ECO:0007669"/>
    <property type="project" value="TreeGrafter"/>
</dbReference>
<dbReference type="OrthoDB" id="407658at2759"/>
<reference evidence="12" key="1">
    <citation type="journal article" date="2020" name="Plant Biotechnol. J.">
        <title>The pomegranate (Punica granatum L.) draft genome dissects genetic divergence between soft- and hard-seeded cultivars.</title>
        <authorList>
            <person name="Luo X."/>
            <person name="Li H."/>
            <person name="Wu Z."/>
            <person name="Yao W."/>
            <person name="Zhao P."/>
            <person name="Cao D."/>
            <person name="Yu H."/>
            <person name="Li K."/>
            <person name="Poudel K."/>
            <person name="Zhao D."/>
            <person name="Zhang F."/>
            <person name="Xia X."/>
            <person name="Chen L."/>
            <person name="Wang Q."/>
            <person name="Jing D."/>
            <person name="Cao S."/>
        </authorList>
    </citation>
    <scope>NUCLEOTIDE SEQUENCE [LARGE SCALE GENOMIC DNA]</scope>
    <source>
        <strain evidence="12">cv. Tunisia</strain>
    </source>
</reference>
<evidence type="ECO:0000256" key="3">
    <source>
        <dbReference type="ARBA" id="ARBA00022676"/>
    </source>
</evidence>
<dbReference type="GeneID" id="116210070"/>
<dbReference type="GO" id="GO:0033843">
    <property type="term" value="F:xyloglucan 6-xylosyltransferase activity"/>
    <property type="evidence" value="ECO:0007669"/>
    <property type="project" value="TreeGrafter"/>
</dbReference>
<feature type="transmembrane region" description="Helical" evidence="11">
    <location>
        <begin position="54"/>
        <end position="71"/>
    </location>
</feature>
<comment type="similarity">
    <text evidence="2">Belongs to the glycosyltransferase 34 family.</text>
</comment>
<proteinExistence type="inferred from homology"/>
<reference evidence="13" key="2">
    <citation type="submission" date="2025-08" db="UniProtKB">
        <authorList>
            <consortium name="RefSeq"/>
        </authorList>
    </citation>
    <scope>IDENTIFICATION</scope>
    <source>
        <tissue evidence="13">Leaf</tissue>
    </source>
</reference>
<name>A0A6P8E478_PUNGR</name>
<evidence type="ECO:0000313" key="12">
    <source>
        <dbReference type="Proteomes" id="UP000515151"/>
    </source>
</evidence>
<evidence type="ECO:0000256" key="11">
    <source>
        <dbReference type="SAM" id="Phobius"/>
    </source>
</evidence>